<dbReference type="NCBIfam" id="TIGR00090">
    <property type="entry name" value="rsfS_iojap_ybeB"/>
    <property type="match status" value="1"/>
</dbReference>
<feature type="compositionally biased region" description="Acidic residues" evidence="11">
    <location>
        <begin position="423"/>
        <end position="436"/>
    </location>
</feature>
<evidence type="ECO:0000313" key="13">
    <source>
        <dbReference type="EMBL" id="KAF0300037.1"/>
    </source>
</evidence>
<comment type="function">
    <text evidence="8">Required for normal mitochondrial ribosome function and mitochondrial translation. May play a role in ribosome biogenesis by preventing premature association of the 28S and 39S ribosomal subunits. Interacts with mitochondrial ribosomal protein uL14m (MRPL14), probably blocking formation of intersubunit bridge B8, preventing association of the 28S and 39S ribosomal subunits. Addition to isolated mitochondrial ribosomal subunits partially inhibits translation, probably by interfering with the association of the 28S and 39S ribosomal subunits and the formation of functional ribosomes. May also participate in the assembly and/or regulation of the stability of the large subunit of the mitochondrial ribosome. May function as a ribosomal silencing factor.</text>
</comment>
<dbReference type="InterPro" id="IPR020472">
    <property type="entry name" value="WD40_PAC1"/>
</dbReference>
<dbReference type="GO" id="GO:0005739">
    <property type="term" value="C:mitochondrion"/>
    <property type="evidence" value="ECO:0007669"/>
    <property type="project" value="UniProtKB-SubCell"/>
</dbReference>
<dbReference type="CDD" id="cd00200">
    <property type="entry name" value="WD40"/>
    <property type="match status" value="1"/>
</dbReference>
<dbReference type="Gene3D" id="3.30.460.10">
    <property type="entry name" value="Beta Polymerase, domain 2"/>
    <property type="match status" value="1"/>
</dbReference>
<evidence type="ECO:0000256" key="8">
    <source>
        <dbReference type="ARBA" id="ARBA00053669"/>
    </source>
</evidence>
<evidence type="ECO:0000256" key="3">
    <source>
        <dbReference type="ARBA" id="ARBA00010574"/>
    </source>
</evidence>
<dbReference type="SUPFAM" id="SSF50978">
    <property type="entry name" value="WD40 repeat-like"/>
    <property type="match status" value="1"/>
</dbReference>
<accession>A0A6A4VVH3</accession>
<evidence type="ECO:0000313" key="14">
    <source>
        <dbReference type="Proteomes" id="UP000440578"/>
    </source>
</evidence>
<evidence type="ECO:0000256" key="5">
    <source>
        <dbReference type="ARBA" id="ARBA00022737"/>
    </source>
</evidence>
<evidence type="ECO:0000256" key="10">
    <source>
        <dbReference type="PROSITE-ProRule" id="PRU00221"/>
    </source>
</evidence>
<dbReference type="PROSITE" id="PS50294">
    <property type="entry name" value="WD_REPEATS_REGION"/>
    <property type="match status" value="5"/>
</dbReference>
<keyword evidence="5" id="KW-0677">Repeat</keyword>
<feature type="repeat" description="WD" evidence="10">
    <location>
        <begin position="152"/>
        <end position="193"/>
    </location>
</feature>
<dbReference type="Gene3D" id="2.130.10.10">
    <property type="entry name" value="YVTN repeat-like/Quinoprotein amine dehydrogenase"/>
    <property type="match status" value="2"/>
</dbReference>
<evidence type="ECO:0000256" key="2">
    <source>
        <dbReference type="ARBA" id="ARBA00004604"/>
    </source>
</evidence>
<evidence type="ECO:0000256" key="11">
    <source>
        <dbReference type="SAM" id="MobiDB-lite"/>
    </source>
</evidence>
<dbReference type="SUPFAM" id="SSF81301">
    <property type="entry name" value="Nucleotidyltransferase"/>
    <property type="match status" value="1"/>
</dbReference>
<dbReference type="PROSITE" id="PS50082">
    <property type="entry name" value="WD_REPEATS_2"/>
    <property type="match status" value="5"/>
</dbReference>
<dbReference type="PROSITE" id="PS00678">
    <property type="entry name" value="WD_REPEATS_1"/>
    <property type="match status" value="1"/>
</dbReference>
<dbReference type="Pfam" id="PF00400">
    <property type="entry name" value="WD40"/>
    <property type="match status" value="5"/>
</dbReference>
<feature type="repeat" description="WD" evidence="10">
    <location>
        <begin position="110"/>
        <end position="151"/>
    </location>
</feature>
<dbReference type="EMBL" id="VIIS01001299">
    <property type="protein sequence ID" value="KAF0300037.1"/>
    <property type="molecule type" value="Genomic_DNA"/>
</dbReference>
<feature type="region of interest" description="Disordered" evidence="11">
    <location>
        <begin position="417"/>
        <end position="472"/>
    </location>
</feature>
<evidence type="ECO:0000259" key="12">
    <source>
        <dbReference type="Pfam" id="PF08625"/>
    </source>
</evidence>
<feature type="repeat" description="WD" evidence="10">
    <location>
        <begin position="9"/>
        <end position="51"/>
    </location>
</feature>
<evidence type="ECO:0000256" key="9">
    <source>
        <dbReference type="ARBA" id="ARBA00073331"/>
    </source>
</evidence>
<feature type="compositionally biased region" description="Basic and acidic residues" evidence="11">
    <location>
        <begin position="437"/>
        <end position="453"/>
    </location>
</feature>
<gene>
    <name evidence="13" type="primary">Tbl3</name>
    <name evidence="13" type="ORF">FJT64_027362</name>
</gene>
<dbReference type="AlphaFoldDB" id="A0A6A4VVH3"/>
<keyword evidence="7" id="KW-0539">Nucleus</keyword>
<dbReference type="InterPro" id="IPR013934">
    <property type="entry name" value="Utp13_C"/>
</dbReference>
<dbReference type="OrthoDB" id="5414888at2759"/>
<protein>
    <recommendedName>
        <fullName evidence="9">Mitochondrial assembly of ribosomal large subunit protein 1</fullName>
    </recommendedName>
</protein>
<dbReference type="FunFam" id="3.30.460.10:FF:000018">
    <property type="entry name" value="Mitochondrial assembly of ribosomal large subunit 1"/>
    <property type="match status" value="1"/>
</dbReference>
<proteinExistence type="inferred from homology"/>
<comment type="subcellular location">
    <subcellularLocation>
        <location evidence="1">Mitochondrion</location>
    </subcellularLocation>
    <subcellularLocation>
        <location evidence="2">Nucleus</location>
        <location evidence="2">Nucleolus</location>
    </subcellularLocation>
</comment>
<dbReference type="InterPro" id="IPR019775">
    <property type="entry name" value="WD40_repeat_CS"/>
</dbReference>
<evidence type="ECO:0000256" key="4">
    <source>
        <dbReference type="ARBA" id="ARBA00022574"/>
    </source>
</evidence>
<dbReference type="Proteomes" id="UP000440578">
    <property type="component" value="Unassembled WGS sequence"/>
</dbReference>
<comment type="similarity">
    <text evidence="3">Belongs to the Iojap/RsfS family.</text>
</comment>
<dbReference type="GO" id="GO:0034511">
    <property type="term" value="F:U3 snoRNA binding"/>
    <property type="evidence" value="ECO:0007669"/>
    <property type="project" value="TreeGrafter"/>
</dbReference>
<feature type="domain" description="U3 small nucleolar RNA-associated protein 13 C-terminal" evidence="12">
    <location>
        <begin position="247"/>
        <end position="380"/>
    </location>
</feature>
<feature type="repeat" description="WD" evidence="10">
    <location>
        <begin position="68"/>
        <end position="99"/>
    </location>
</feature>
<evidence type="ECO:0000256" key="7">
    <source>
        <dbReference type="ARBA" id="ARBA00023242"/>
    </source>
</evidence>
<dbReference type="InterPro" id="IPR043519">
    <property type="entry name" value="NT_sf"/>
</dbReference>
<comment type="caution">
    <text evidence="13">The sequence shown here is derived from an EMBL/GenBank/DDBJ whole genome shotgun (WGS) entry which is preliminary data.</text>
</comment>
<dbReference type="SMART" id="SM00320">
    <property type="entry name" value="WD40"/>
    <property type="match status" value="5"/>
</dbReference>
<name>A0A6A4VVH3_AMPAM</name>
<sequence length="666" mass="74797">MKIVCLAVGSGHTASVTSVAWSQLTTSFVVSGAEDKCVKVWDIPASAVAAKKNESAAAPAALHCRRTEIAHDKDINSVAVSPNDRLLATASQDKTARLYATEGLALTGVMRGHRRGVWSVTFSPVDQIAATCSADCTVRLWSITDASCVKTFEGHDSSVLRVAFLCRGMQLLTCSADGLLKLWSVKTNECVQTYSEHEAKVWALAVRADQRLFVSGGADSSLLVWRDVSEEEARVDAEATALRVSQEQALSNLVQQRQWLRALKLAIKLKRPFRCLQILKELRRDGGNETSQLSDILTQLRDDQVEDLLQFVVEWNTNSKHCHEAQLVLNLLLRLRPPEAWLKMSNCRTLIEGLLPYTERHFERMNRMLQSISFIDYTASCLKITSRQAPGPAALTEYPDEDLFTDAKPVLRPAFAAQQTANAEDDTKVEEDAEEKDAEKNESDPGDDAHLEDALPADEDGDRRRMPRSVASRYRDLRQRPRVILDVHEEEQLAERGAAPAEEQALWDPLDAWSAERGRSGVFDVEELVEVLREEGMEDLCVLRLPEDHAYVGHMVLATARSHQHMLATAQFVKKLYKRKRLSSDPVPRIEGRTSKEWIAMDMVNIALHLFDRRAREHYDVDGLWAVGPRYDEKSQQEEEDNLLNLNPLAEFTPNTPLLERDLNGK</sequence>
<dbReference type="GO" id="GO:0032040">
    <property type="term" value="C:small-subunit processome"/>
    <property type="evidence" value="ECO:0007669"/>
    <property type="project" value="InterPro"/>
</dbReference>
<dbReference type="Pfam" id="PF08625">
    <property type="entry name" value="Utp13"/>
    <property type="match status" value="1"/>
</dbReference>
<keyword evidence="4 10" id="KW-0853">WD repeat</keyword>
<evidence type="ECO:0000256" key="1">
    <source>
        <dbReference type="ARBA" id="ARBA00004173"/>
    </source>
</evidence>
<reference evidence="13 14" key="1">
    <citation type="submission" date="2019-07" db="EMBL/GenBank/DDBJ databases">
        <title>Draft genome assembly of a fouling barnacle, Amphibalanus amphitrite (Darwin, 1854): The first reference genome for Thecostraca.</title>
        <authorList>
            <person name="Kim W."/>
        </authorList>
    </citation>
    <scope>NUCLEOTIDE SEQUENCE [LARGE SCALE GENOMIC DNA]</scope>
    <source>
        <strain evidence="13">SNU_AA5</strain>
        <tissue evidence="13">Soma without cirri and trophi</tissue>
    </source>
</reference>
<keyword evidence="6" id="KW-0496">Mitochondrion</keyword>
<organism evidence="13 14">
    <name type="scientific">Amphibalanus amphitrite</name>
    <name type="common">Striped barnacle</name>
    <name type="synonym">Balanus amphitrite</name>
    <dbReference type="NCBI Taxonomy" id="1232801"/>
    <lineage>
        <taxon>Eukaryota</taxon>
        <taxon>Metazoa</taxon>
        <taxon>Ecdysozoa</taxon>
        <taxon>Arthropoda</taxon>
        <taxon>Crustacea</taxon>
        <taxon>Multicrustacea</taxon>
        <taxon>Cirripedia</taxon>
        <taxon>Thoracica</taxon>
        <taxon>Thoracicalcarea</taxon>
        <taxon>Balanomorpha</taxon>
        <taxon>Balanoidea</taxon>
        <taxon>Balanidae</taxon>
        <taxon>Amphibalaninae</taxon>
        <taxon>Amphibalanus</taxon>
    </lineage>
</organism>
<dbReference type="GO" id="GO:0000480">
    <property type="term" value="P:endonucleolytic cleavage in 5'-ETS of tricistronic rRNA transcript (SSU-rRNA, 5.8S rRNA, LSU-rRNA)"/>
    <property type="evidence" value="ECO:0007669"/>
    <property type="project" value="TreeGrafter"/>
</dbReference>
<dbReference type="PANTHER" id="PTHR19854:SF15">
    <property type="entry name" value="TRANSDUCIN BETA-LIKE PROTEIN 3"/>
    <property type="match status" value="1"/>
</dbReference>
<keyword evidence="14" id="KW-1185">Reference proteome</keyword>
<dbReference type="InterPro" id="IPR015943">
    <property type="entry name" value="WD40/YVTN_repeat-like_dom_sf"/>
</dbReference>
<evidence type="ECO:0000256" key="6">
    <source>
        <dbReference type="ARBA" id="ARBA00023128"/>
    </source>
</evidence>
<dbReference type="InterPro" id="IPR004394">
    <property type="entry name" value="Iojap/RsfS/C7orf30"/>
</dbReference>
<dbReference type="GO" id="GO:0000472">
    <property type="term" value="P:endonucleolytic cleavage to generate mature 5'-end of SSU-rRNA from (SSU-rRNA, 5.8S rRNA, LSU-rRNA)"/>
    <property type="evidence" value="ECO:0007669"/>
    <property type="project" value="TreeGrafter"/>
</dbReference>
<dbReference type="PANTHER" id="PTHR19854">
    <property type="entry name" value="TRANSDUCIN BETA-LIKE 3"/>
    <property type="match status" value="1"/>
</dbReference>
<dbReference type="PRINTS" id="PR00320">
    <property type="entry name" value="GPROTEINBRPT"/>
</dbReference>
<dbReference type="InterPro" id="IPR036322">
    <property type="entry name" value="WD40_repeat_dom_sf"/>
</dbReference>
<dbReference type="Pfam" id="PF02410">
    <property type="entry name" value="RsfS"/>
    <property type="match status" value="1"/>
</dbReference>
<feature type="repeat" description="WD" evidence="10">
    <location>
        <begin position="194"/>
        <end position="235"/>
    </location>
</feature>
<dbReference type="InterPro" id="IPR001680">
    <property type="entry name" value="WD40_rpt"/>
</dbReference>
<dbReference type="GO" id="GO:0030686">
    <property type="term" value="C:90S preribosome"/>
    <property type="evidence" value="ECO:0007669"/>
    <property type="project" value="TreeGrafter"/>
</dbReference>